<comment type="function">
    <text evidence="2 9">Component of the pyruvate dehydrogenase (PDH) complex, that catalyzes the overall conversion of pyruvate to acetyl-CoA and CO(2).</text>
</comment>
<dbReference type="EMBL" id="AP022853">
    <property type="protein sequence ID" value="BCB27787.1"/>
    <property type="molecule type" value="Genomic_DNA"/>
</dbReference>
<dbReference type="SUPFAM" id="SSF52922">
    <property type="entry name" value="TK C-terminal domain-like"/>
    <property type="match status" value="1"/>
</dbReference>
<dbReference type="Pfam" id="PF00456">
    <property type="entry name" value="Transketolase_N"/>
    <property type="match status" value="1"/>
</dbReference>
<comment type="cofactor">
    <cofactor evidence="10">
        <name>Mg(2+)</name>
        <dbReference type="ChEBI" id="CHEBI:18420"/>
    </cofactor>
</comment>
<feature type="binding site" evidence="10">
    <location>
        <position position="228"/>
    </location>
    <ligand>
        <name>Mg(2+)</name>
        <dbReference type="ChEBI" id="CHEBI:18420"/>
    </ligand>
</feature>
<dbReference type="InterPro" id="IPR029061">
    <property type="entry name" value="THDP-binding"/>
</dbReference>
<keyword evidence="5 9" id="KW-0560">Oxidoreductase</keyword>
<evidence type="ECO:0000256" key="9">
    <source>
        <dbReference type="PIRNR" id="PIRNR000156"/>
    </source>
</evidence>
<dbReference type="CDD" id="cd02017">
    <property type="entry name" value="TPP_E1_EcPDC_like"/>
    <property type="match status" value="1"/>
</dbReference>
<evidence type="ECO:0000256" key="2">
    <source>
        <dbReference type="ARBA" id="ARBA00003157"/>
    </source>
</evidence>
<dbReference type="NCBIfam" id="TIGR00759">
    <property type="entry name" value="aceE"/>
    <property type="match status" value="1"/>
</dbReference>
<dbReference type="EC" id="1.2.4.1" evidence="3 9"/>
<name>A0A6F8VFA8_9PROT</name>
<evidence type="ECO:0000259" key="11">
    <source>
        <dbReference type="PROSITE" id="PS50003"/>
    </source>
</evidence>
<organism evidence="12 13">
    <name type="scientific">Sulfurimicrobium lacus</name>
    <dbReference type="NCBI Taxonomy" id="2715678"/>
    <lineage>
        <taxon>Bacteria</taxon>
        <taxon>Pseudomonadati</taxon>
        <taxon>Pseudomonadota</taxon>
        <taxon>Betaproteobacteria</taxon>
        <taxon>Nitrosomonadales</taxon>
        <taxon>Sulfuricellaceae</taxon>
        <taxon>Sulfurimicrobium</taxon>
    </lineage>
</organism>
<dbReference type="AlphaFoldDB" id="A0A6F8VFA8"/>
<comment type="cofactor">
    <cofactor evidence="1 9">
        <name>thiamine diphosphate</name>
        <dbReference type="ChEBI" id="CHEBI:58937"/>
    </cofactor>
</comment>
<evidence type="ECO:0000256" key="3">
    <source>
        <dbReference type="ARBA" id="ARBA00012281"/>
    </source>
</evidence>
<comment type="catalytic activity">
    <reaction evidence="8 9">
        <text>N(6)-[(R)-lipoyl]-L-lysyl-[protein] + pyruvate + H(+) = N(6)-[(R)-S(8)-acetyldihydrolipoyl]-L-lysyl-[protein] + CO2</text>
        <dbReference type="Rhea" id="RHEA:19189"/>
        <dbReference type="Rhea" id="RHEA-COMP:10474"/>
        <dbReference type="Rhea" id="RHEA-COMP:10478"/>
        <dbReference type="ChEBI" id="CHEBI:15361"/>
        <dbReference type="ChEBI" id="CHEBI:15378"/>
        <dbReference type="ChEBI" id="CHEBI:16526"/>
        <dbReference type="ChEBI" id="CHEBI:83099"/>
        <dbReference type="ChEBI" id="CHEBI:83111"/>
        <dbReference type="EC" id="1.2.4.1"/>
    </reaction>
</comment>
<dbReference type="PANTHER" id="PTHR43825:SF3">
    <property type="entry name" value="PYRUVATE DEHYDROGENASE E1 COMPONENT"/>
    <property type="match status" value="1"/>
</dbReference>
<keyword evidence="7 9" id="KW-0670">Pyruvate</keyword>
<evidence type="ECO:0000256" key="4">
    <source>
        <dbReference type="ARBA" id="ARBA00017172"/>
    </source>
</evidence>
<evidence type="ECO:0000256" key="7">
    <source>
        <dbReference type="ARBA" id="ARBA00023317"/>
    </source>
</evidence>
<dbReference type="InterPro" id="IPR051157">
    <property type="entry name" value="PDH/Transketolase"/>
</dbReference>
<dbReference type="InterPro" id="IPR009014">
    <property type="entry name" value="Transketo_C/PFOR_II"/>
</dbReference>
<evidence type="ECO:0000313" key="12">
    <source>
        <dbReference type="EMBL" id="BCB27787.1"/>
    </source>
</evidence>
<dbReference type="InterPro" id="IPR055152">
    <property type="entry name" value="Transketolase-like_C_2"/>
</dbReference>
<dbReference type="SUPFAM" id="SSF52518">
    <property type="entry name" value="Thiamin diphosphate-binding fold (THDP-binding)"/>
    <property type="match status" value="2"/>
</dbReference>
<proteinExistence type="predicted"/>
<dbReference type="PANTHER" id="PTHR43825">
    <property type="entry name" value="PYRUVATE DEHYDROGENASE E1 COMPONENT"/>
    <property type="match status" value="1"/>
</dbReference>
<dbReference type="KEGG" id="slac:SKTS_26730"/>
<evidence type="ECO:0000256" key="1">
    <source>
        <dbReference type="ARBA" id="ARBA00001964"/>
    </source>
</evidence>
<dbReference type="InterPro" id="IPR001849">
    <property type="entry name" value="PH_domain"/>
</dbReference>
<dbReference type="Gene3D" id="3.40.50.920">
    <property type="match status" value="1"/>
</dbReference>
<evidence type="ECO:0000256" key="6">
    <source>
        <dbReference type="ARBA" id="ARBA00023052"/>
    </source>
</evidence>
<dbReference type="RefSeq" id="WP_173066058.1">
    <property type="nucleotide sequence ID" value="NZ_AP022853.1"/>
</dbReference>
<evidence type="ECO:0000256" key="8">
    <source>
        <dbReference type="ARBA" id="ARBA00051231"/>
    </source>
</evidence>
<keyword evidence="10" id="KW-0479">Metal-binding</keyword>
<dbReference type="InterPro" id="IPR005474">
    <property type="entry name" value="Transketolase_N"/>
</dbReference>
<dbReference type="InterPro" id="IPR004660">
    <property type="entry name" value="PDH_E1"/>
</dbReference>
<feature type="binding site" evidence="10">
    <location>
        <position position="260"/>
    </location>
    <ligand>
        <name>Mg(2+)</name>
        <dbReference type="ChEBI" id="CHEBI:18420"/>
    </ligand>
</feature>
<evidence type="ECO:0000256" key="5">
    <source>
        <dbReference type="ARBA" id="ARBA00023002"/>
    </source>
</evidence>
<dbReference type="PIRSF" id="PIRSF000156">
    <property type="entry name" value="Pyruvate_dh_E1"/>
    <property type="match status" value="1"/>
</dbReference>
<reference evidence="13" key="1">
    <citation type="submission" date="2020-03" db="EMBL/GenBank/DDBJ databases">
        <title>Complete genome sequence of sulfur-oxidizing bacterium skT11.</title>
        <authorList>
            <person name="Kanda M."/>
            <person name="Kojima H."/>
            <person name="Fukui M."/>
        </authorList>
    </citation>
    <scope>NUCLEOTIDE SEQUENCE [LARGE SCALE GENOMIC DNA]</scope>
    <source>
        <strain evidence="13">skT11</strain>
    </source>
</reference>
<protein>
    <recommendedName>
        <fullName evidence="4 9">Pyruvate dehydrogenase E1 component</fullName>
        <ecNumber evidence="3 9">1.2.4.1</ecNumber>
    </recommendedName>
</protein>
<dbReference type="PROSITE" id="PS50003">
    <property type="entry name" value="PH_DOMAIN"/>
    <property type="match status" value="1"/>
</dbReference>
<feature type="binding site" evidence="10">
    <location>
        <position position="258"/>
    </location>
    <ligand>
        <name>Mg(2+)</name>
        <dbReference type="ChEBI" id="CHEBI:18420"/>
    </ligand>
</feature>
<evidence type="ECO:0000256" key="10">
    <source>
        <dbReference type="PIRSR" id="PIRSR000156-1"/>
    </source>
</evidence>
<dbReference type="Pfam" id="PF17831">
    <property type="entry name" value="PDH_E1_M"/>
    <property type="match status" value="1"/>
</dbReference>
<feature type="domain" description="PH" evidence="11">
    <location>
        <begin position="1"/>
        <end position="24"/>
    </location>
</feature>
<dbReference type="FunFam" id="3.40.50.970:FF:000011">
    <property type="entry name" value="Pyruvate dehydrogenase E1 component"/>
    <property type="match status" value="1"/>
</dbReference>
<dbReference type="Gene3D" id="3.40.50.970">
    <property type="match status" value="2"/>
</dbReference>
<dbReference type="GO" id="GO:0000287">
    <property type="term" value="F:magnesium ion binding"/>
    <property type="evidence" value="ECO:0007669"/>
    <property type="project" value="UniProtKB-ARBA"/>
</dbReference>
<keyword evidence="13" id="KW-1185">Reference proteome</keyword>
<dbReference type="FunFam" id="3.40.50.970:FF:000009">
    <property type="entry name" value="Pyruvate dehydrogenase E1 component"/>
    <property type="match status" value="1"/>
</dbReference>
<evidence type="ECO:0000313" key="13">
    <source>
        <dbReference type="Proteomes" id="UP000502260"/>
    </source>
</evidence>
<accession>A0A6F8VFA8</accession>
<dbReference type="GO" id="GO:0004739">
    <property type="term" value="F:pyruvate dehydrogenase (acetyl-transferring) activity"/>
    <property type="evidence" value="ECO:0007669"/>
    <property type="project" value="UniProtKB-EC"/>
</dbReference>
<dbReference type="InterPro" id="IPR041621">
    <property type="entry name" value="PDH_E1_M"/>
</dbReference>
<dbReference type="Proteomes" id="UP000502260">
    <property type="component" value="Chromosome"/>
</dbReference>
<gene>
    <name evidence="12" type="primary">aceE</name>
    <name evidence="12" type="ORF">SKTS_26730</name>
</gene>
<keyword evidence="6 9" id="KW-0786">Thiamine pyrophosphate</keyword>
<dbReference type="InterPro" id="IPR035807">
    <property type="entry name" value="PDC_E1_N"/>
</dbReference>
<sequence>MASTPDMDPQETQEWLDAMDAVLELEGAERAHFLLEQMIDKARRSGANLPYSASTAYLNTIPVHQEDTFPGDLALERRIRALIRWNAIATVMQANKKSPGVGGHIASFASAATLYDVGFNHFFHAPDDKHGGDLLYIQGHSSPGIYARAYLEGRLSDEQMKNFRQEVDGGGLPSYPHPWLMPDFWQFPTVSMGLGPLTAIYQARFMKYLNDRGMVNTENRKVWAFLGDGETDEPESLGAISLAGREKLDNLIFVVNCNLQRLDGPVRGNGKIIQELEGVFRGAGWNVIKVVWGRHWDALLAKDTKGLLLKRMEECVDGDYQNYKAKDGAYVRQHFFGKYPELLEMVANMSDEDVWRLNRGGHDPFKVYAAYAAATRHTGQPTVILAKTVKGYGMGESGEGQNVTHQAKKMSDVSLKQFRDRFNIPISDDQLSSVPLYRPAEDSAEMQYLKQRRKDLGGYLPARRQKAAALDVPSLKDFDAILAGTGEREISTTMAFVRVLGTLVKDKVIGKNVVPIVPDEARTFGMEGMFRQLGIYSSQGQLYEPQDADQVMYYREAKTGQILEEGINEAGAFASWVAAATSYSNHGVAMIPFYIYYSMFGFQRIGDLAWLAGDARARGFLLGGTAGRTTLNGEGLQHEDGHSHLQAAMIPNCVSYDPTYAYELAVIIQDGLRRMYKEQEDVYYYLTVMNENYVHPPMPKGVEEGIIKGMYLLKKAGKKKLKVRLMGSGTILREVEAAAELLENDFGVSAEVWSVTSFNELRRDGLDAERWNMLHPEKPQRESYVGKCLKGGKEPVIASTDYMKAYADLIREFVPANYVTLGTDGFGRSDSREKLRRFFEVDRYYVAVAALKALADEGQVPAAKVSEAIKKYGIDPNKPNPVTV</sequence>
<dbReference type="Pfam" id="PF22613">
    <property type="entry name" value="Transketolase_C_1"/>
    <property type="match status" value="1"/>
</dbReference>
<keyword evidence="10" id="KW-0460">Magnesium</keyword>